<evidence type="ECO:0000256" key="2">
    <source>
        <dbReference type="ARBA" id="ARBA00022575"/>
    </source>
</evidence>
<dbReference type="OrthoDB" id="4951845at2759"/>
<dbReference type="SUPFAM" id="SSF47616">
    <property type="entry name" value="GST C-terminal domain-like"/>
    <property type="match status" value="1"/>
</dbReference>
<dbReference type="FunFam" id="1.20.1050.10:FF:000041">
    <property type="entry name" value="Lambda class glutathione S-transferase"/>
    <property type="match status" value="1"/>
</dbReference>
<organism evidence="6 7">
    <name type="scientific">Prunus armeniaca</name>
    <name type="common">Apricot</name>
    <name type="synonym">Armeniaca vulgaris</name>
    <dbReference type="NCBI Taxonomy" id="36596"/>
    <lineage>
        <taxon>Eukaryota</taxon>
        <taxon>Viridiplantae</taxon>
        <taxon>Streptophyta</taxon>
        <taxon>Embryophyta</taxon>
        <taxon>Tracheophyta</taxon>
        <taxon>Spermatophyta</taxon>
        <taxon>Magnoliopsida</taxon>
        <taxon>eudicotyledons</taxon>
        <taxon>Gunneridae</taxon>
        <taxon>Pentapetalae</taxon>
        <taxon>rosids</taxon>
        <taxon>fabids</taxon>
        <taxon>Rosales</taxon>
        <taxon>Rosaceae</taxon>
        <taxon>Amygdaloideae</taxon>
        <taxon>Amygdaleae</taxon>
        <taxon>Prunus</taxon>
    </lineage>
</organism>
<dbReference type="PANTHER" id="PTHR44328:SF11">
    <property type="entry name" value="GLUTATHIONE S-TRANSFERASE L2, CHLOROPLASTIC"/>
    <property type="match status" value="1"/>
</dbReference>
<dbReference type="GO" id="GO:0009636">
    <property type="term" value="P:response to toxic substance"/>
    <property type="evidence" value="ECO:0007669"/>
    <property type="project" value="UniProtKB-KW"/>
</dbReference>
<dbReference type="CDD" id="cd03203">
    <property type="entry name" value="GST_C_Lambda"/>
    <property type="match status" value="1"/>
</dbReference>
<dbReference type="Gene3D" id="1.20.1050.10">
    <property type="match status" value="1"/>
</dbReference>
<dbReference type="InterPro" id="IPR004045">
    <property type="entry name" value="Glutathione_S-Trfase_N"/>
</dbReference>
<dbReference type="EC" id="2.5.1.18" evidence="1"/>
<proteinExistence type="inferred from homology"/>
<dbReference type="GO" id="GO:0004364">
    <property type="term" value="F:glutathione transferase activity"/>
    <property type="evidence" value="ECO:0007669"/>
    <property type="project" value="UniProtKB-EC"/>
</dbReference>
<dbReference type="AlphaFoldDB" id="A0A6J5WKZ1"/>
<dbReference type="SUPFAM" id="SSF52833">
    <property type="entry name" value="Thioredoxin-like"/>
    <property type="match status" value="1"/>
</dbReference>
<feature type="domain" description="GST N-terminal" evidence="5">
    <location>
        <begin position="96"/>
        <end position="177"/>
    </location>
</feature>
<dbReference type="InterPro" id="IPR036282">
    <property type="entry name" value="Glutathione-S-Trfase_C_sf"/>
</dbReference>
<dbReference type="PROSITE" id="PS50404">
    <property type="entry name" value="GST_NTER"/>
    <property type="match status" value="1"/>
</dbReference>
<dbReference type="PANTHER" id="PTHR44328">
    <property type="entry name" value="GLUTATHIONE S-TRANSFERASE L1"/>
    <property type="match status" value="1"/>
</dbReference>
<dbReference type="InterPro" id="IPR040079">
    <property type="entry name" value="Glutathione_S-Trfase"/>
</dbReference>
<dbReference type="Gene3D" id="3.40.30.10">
    <property type="entry name" value="Glutaredoxin"/>
    <property type="match status" value="1"/>
</dbReference>
<sequence length="331" mass="37245">MAILNVSLRGTAASTSSSSLPSWPHLSNSVPFSLSKKPVIAKFPNTTILSPPKLRLQASFGKKTRASLSATMATGGQEVLPPALTSTSDPPTLFDGKTRLYISYQCPYAQRAWIARNCKGLEENIQLVPIDLQDRPAWYKEKVYPPNKVPSLEHNNEVKGESLDLIRYIDSHFEGPSLFPDDPAKREFAEELLSYTDSFNKSVFTSFKEDRTEAAGAAFDYIETALSKFEDGPFFLGTFSLVDIAYAPFLERFQPFSLEVKKYDITAGRPKLAAWFEEMNKNLAYKKTRRDPKELVESYKRRFLFQHTQDLSIFPKASNSGSLKGKLWVNA</sequence>
<evidence type="ECO:0000256" key="1">
    <source>
        <dbReference type="ARBA" id="ARBA00012452"/>
    </source>
</evidence>
<dbReference type="SFLD" id="SFLDG00358">
    <property type="entry name" value="Main_(cytGST)"/>
    <property type="match status" value="1"/>
</dbReference>
<name>A0A6J5WKZ1_PRUAR</name>
<dbReference type="Proteomes" id="UP000507245">
    <property type="component" value="Unassembled WGS sequence"/>
</dbReference>
<evidence type="ECO:0000313" key="6">
    <source>
        <dbReference type="EMBL" id="CAB4301033.1"/>
    </source>
</evidence>
<keyword evidence="7" id="KW-1185">Reference proteome</keyword>
<reference evidence="7" key="1">
    <citation type="journal article" date="2020" name="Genome Biol.">
        <title>Gamete binning: chromosome-level and haplotype-resolved genome assembly enabled by high-throughput single-cell sequencing of gamete genomes.</title>
        <authorList>
            <person name="Campoy J.A."/>
            <person name="Sun H."/>
            <person name="Goel M."/>
            <person name="Jiao W.-B."/>
            <person name="Folz-Donahue K."/>
            <person name="Wang N."/>
            <person name="Rubio M."/>
            <person name="Liu C."/>
            <person name="Kukat C."/>
            <person name="Ruiz D."/>
            <person name="Huettel B."/>
            <person name="Schneeberger K."/>
        </authorList>
    </citation>
    <scope>NUCLEOTIDE SEQUENCE [LARGE SCALE GENOMIC DNA]</scope>
    <source>
        <strain evidence="7">cv. Rojo Pasion</strain>
    </source>
</reference>
<evidence type="ECO:0000256" key="4">
    <source>
        <dbReference type="ARBA" id="ARBA00060732"/>
    </source>
</evidence>
<dbReference type="InterPro" id="IPR044629">
    <property type="entry name" value="GSTL1/2/3"/>
</dbReference>
<dbReference type="Pfam" id="PF13417">
    <property type="entry name" value="GST_N_3"/>
    <property type="match status" value="1"/>
</dbReference>
<keyword evidence="2" id="KW-0216">Detoxification</keyword>
<evidence type="ECO:0000256" key="3">
    <source>
        <dbReference type="ARBA" id="ARBA00047960"/>
    </source>
</evidence>
<dbReference type="Pfam" id="PF13410">
    <property type="entry name" value="GST_C_2"/>
    <property type="match status" value="1"/>
</dbReference>
<evidence type="ECO:0000313" key="7">
    <source>
        <dbReference type="Proteomes" id="UP000507245"/>
    </source>
</evidence>
<dbReference type="SFLD" id="SFLDS00019">
    <property type="entry name" value="Glutathione_Transferase_(cytos"/>
    <property type="match status" value="1"/>
</dbReference>
<gene>
    <name evidence="6" type="ORF">ORAREDHAP_LOCUS16420</name>
</gene>
<comment type="similarity">
    <text evidence="4">Belongs to the GST superfamily. Lambda family.</text>
</comment>
<comment type="catalytic activity">
    <reaction evidence="3">
        <text>RX + glutathione = an S-substituted glutathione + a halide anion + H(+)</text>
        <dbReference type="Rhea" id="RHEA:16437"/>
        <dbReference type="ChEBI" id="CHEBI:15378"/>
        <dbReference type="ChEBI" id="CHEBI:16042"/>
        <dbReference type="ChEBI" id="CHEBI:17792"/>
        <dbReference type="ChEBI" id="CHEBI:57925"/>
        <dbReference type="ChEBI" id="CHEBI:90779"/>
        <dbReference type="EC" id="2.5.1.18"/>
    </reaction>
</comment>
<evidence type="ECO:0000259" key="5">
    <source>
        <dbReference type="PROSITE" id="PS50404"/>
    </source>
</evidence>
<accession>A0A6J5WKZ1</accession>
<dbReference type="InterPro" id="IPR036249">
    <property type="entry name" value="Thioredoxin-like_sf"/>
</dbReference>
<protein>
    <recommendedName>
        <fullName evidence="1">glutathione transferase</fullName>
        <ecNumber evidence="1">2.5.1.18</ecNumber>
    </recommendedName>
</protein>
<dbReference type="FunFam" id="3.40.30.10:FF:000091">
    <property type="entry name" value="Glutathione S-transferase L2, chloroplastic"/>
    <property type="match status" value="1"/>
</dbReference>
<dbReference type="EMBL" id="CAEKKB010000002">
    <property type="protein sequence ID" value="CAB4301033.1"/>
    <property type="molecule type" value="Genomic_DNA"/>
</dbReference>